<protein>
    <submittedName>
        <fullName evidence="1">Uncharacterized protein</fullName>
    </submittedName>
</protein>
<evidence type="ECO:0000313" key="2">
    <source>
        <dbReference type="Proteomes" id="UP001143856"/>
    </source>
</evidence>
<evidence type="ECO:0000313" key="1">
    <source>
        <dbReference type="EMBL" id="KAJ2966156.1"/>
    </source>
</evidence>
<organism evidence="1 2">
    <name type="scientific">Xylaria curta</name>
    <dbReference type="NCBI Taxonomy" id="42375"/>
    <lineage>
        <taxon>Eukaryota</taxon>
        <taxon>Fungi</taxon>
        <taxon>Dikarya</taxon>
        <taxon>Ascomycota</taxon>
        <taxon>Pezizomycotina</taxon>
        <taxon>Sordariomycetes</taxon>
        <taxon>Xylariomycetidae</taxon>
        <taxon>Xylariales</taxon>
        <taxon>Xylariaceae</taxon>
        <taxon>Xylaria</taxon>
    </lineage>
</organism>
<reference evidence="1" key="1">
    <citation type="submission" date="2022-10" db="EMBL/GenBank/DDBJ databases">
        <title>Genome Sequence of Xylaria curta.</title>
        <authorList>
            <person name="Buettner E."/>
        </authorList>
    </citation>
    <scope>NUCLEOTIDE SEQUENCE</scope>
    <source>
        <strain evidence="1">Babe10</strain>
    </source>
</reference>
<comment type="caution">
    <text evidence="1">The sequence shown here is derived from an EMBL/GenBank/DDBJ whole genome shotgun (WGS) entry which is preliminary data.</text>
</comment>
<proteinExistence type="predicted"/>
<name>A0ACC1MII3_9PEZI</name>
<dbReference type="Proteomes" id="UP001143856">
    <property type="component" value="Unassembled WGS sequence"/>
</dbReference>
<gene>
    <name evidence="1" type="ORF">NUW58_g10731</name>
</gene>
<keyword evidence="2" id="KW-1185">Reference proteome</keyword>
<accession>A0ACC1MII3</accession>
<dbReference type="EMBL" id="JAPDGR010005247">
    <property type="protein sequence ID" value="KAJ2966156.1"/>
    <property type="molecule type" value="Genomic_DNA"/>
</dbReference>
<sequence>MVSDSTAEADSIEWYPIRQLLGQAGHEFILITLHQPIRDPSLFRDLWDSAEIKIAADGGANRIYDLSKQASPENGSTGVGSSELFTSTPSSGI</sequence>